<sequence length="110" mass="12536">MNTYFVTRWGNDSEGPNEADTNFFVIANDYLEAARTVDEVLSKVDHSLASKFCQRVTELGVSHSILNKPIIISGPSIEYALYHDSLGIPDDKKWVRDILEEGWENYSDCY</sequence>
<evidence type="ECO:0000313" key="1">
    <source>
        <dbReference type="EMBL" id="MFC3700203.1"/>
    </source>
</evidence>
<name>A0ABV7WP16_9GAMM</name>
<gene>
    <name evidence="1" type="ORF">ACFOND_01020</name>
</gene>
<proteinExistence type="predicted"/>
<comment type="caution">
    <text evidence="1">The sequence shown here is derived from an EMBL/GenBank/DDBJ whole genome shotgun (WGS) entry which is preliminary data.</text>
</comment>
<organism evidence="1 2">
    <name type="scientific">Reinekea marina</name>
    <dbReference type="NCBI Taxonomy" id="1310421"/>
    <lineage>
        <taxon>Bacteria</taxon>
        <taxon>Pseudomonadati</taxon>
        <taxon>Pseudomonadota</taxon>
        <taxon>Gammaproteobacteria</taxon>
        <taxon>Oceanospirillales</taxon>
        <taxon>Saccharospirillaceae</taxon>
        <taxon>Reinekea</taxon>
    </lineage>
</organism>
<accession>A0ABV7WP16</accession>
<dbReference type="RefSeq" id="WP_290280930.1">
    <property type="nucleotide sequence ID" value="NZ_JAUFQI010000001.1"/>
</dbReference>
<evidence type="ECO:0000313" key="2">
    <source>
        <dbReference type="Proteomes" id="UP001595710"/>
    </source>
</evidence>
<protein>
    <submittedName>
        <fullName evidence="1">Uncharacterized protein</fullName>
    </submittedName>
</protein>
<reference evidence="2" key="1">
    <citation type="journal article" date="2019" name="Int. J. Syst. Evol. Microbiol.">
        <title>The Global Catalogue of Microorganisms (GCM) 10K type strain sequencing project: providing services to taxonomists for standard genome sequencing and annotation.</title>
        <authorList>
            <consortium name="The Broad Institute Genomics Platform"/>
            <consortium name="The Broad Institute Genome Sequencing Center for Infectious Disease"/>
            <person name="Wu L."/>
            <person name="Ma J."/>
        </authorList>
    </citation>
    <scope>NUCLEOTIDE SEQUENCE [LARGE SCALE GENOMIC DNA]</scope>
    <source>
        <strain evidence="2">CECT 8288</strain>
    </source>
</reference>
<keyword evidence="2" id="KW-1185">Reference proteome</keyword>
<dbReference type="Proteomes" id="UP001595710">
    <property type="component" value="Unassembled WGS sequence"/>
</dbReference>
<dbReference type="EMBL" id="JBHRYN010000003">
    <property type="protein sequence ID" value="MFC3700203.1"/>
    <property type="molecule type" value="Genomic_DNA"/>
</dbReference>